<accession>A0A1I1QL75</accession>
<feature type="region of interest" description="Disordered" evidence="1">
    <location>
        <begin position="233"/>
        <end position="256"/>
    </location>
</feature>
<name>A0A1I1QL75_9BURK</name>
<organism evidence="2 3">
    <name type="scientific">Massilia yuzhufengensis</name>
    <dbReference type="NCBI Taxonomy" id="1164594"/>
    <lineage>
        <taxon>Bacteria</taxon>
        <taxon>Pseudomonadati</taxon>
        <taxon>Pseudomonadota</taxon>
        <taxon>Betaproteobacteria</taxon>
        <taxon>Burkholderiales</taxon>
        <taxon>Oxalobacteraceae</taxon>
        <taxon>Telluria group</taxon>
        <taxon>Massilia</taxon>
    </lineage>
</organism>
<reference evidence="3" key="1">
    <citation type="submission" date="2016-10" db="EMBL/GenBank/DDBJ databases">
        <authorList>
            <person name="Varghese N."/>
            <person name="Submissions S."/>
        </authorList>
    </citation>
    <scope>NUCLEOTIDE SEQUENCE [LARGE SCALE GENOMIC DNA]</scope>
    <source>
        <strain evidence="3">CGMCC 1.12041</strain>
    </source>
</reference>
<dbReference type="AlphaFoldDB" id="A0A1I1QL75"/>
<dbReference type="EMBL" id="FOLD01000019">
    <property type="protein sequence ID" value="SFD22866.1"/>
    <property type="molecule type" value="Genomic_DNA"/>
</dbReference>
<gene>
    <name evidence="2" type="ORF">SAMN05216204_11979</name>
</gene>
<sequence>MLVLCTAPQLALPASAAPRVPAPFEQLVPATLGGDGLALVEVRRRCEDCDPWRVLEFRANDTATPAWREKVSVRAGVTAMYAYPGTDYFANVKVEQSMPGRYEQDKALVIQHIEHDFRLLDARVASYLGTNEAARDKLMALLAPGTRTMEYMRETVRGVDYASYTVKVLGLSGGALSQVHFFVPGRDVIVTAYLLQQKNAKFKTIDEFLRMRAGFIRAWIDLLAPLAPVGAGAGDHAGDQQHQGGGLQAARPAALP</sequence>
<dbReference type="Proteomes" id="UP000198639">
    <property type="component" value="Unassembled WGS sequence"/>
</dbReference>
<proteinExistence type="predicted"/>
<evidence type="ECO:0000313" key="3">
    <source>
        <dbReference type="Proteomes" id="UP000198639"/>
    </source>
</evidence>
<evidence type="ECO:0000256" key="1">
    <source>
        <dbReference type="SAM" id="MobiDB-lite"/>
    </source>
</evidence>
<protein>
    <submittedName>
        <fullName evidence="2">Uncharacterized protein</fullName>
    </submittedName>
</protein>
<evidence type="ECO:0000313" key="2">
    <source>
        <dbReference type="EMBL" id="SFD22866.1"/>
    </source>
</evidence>
<keyword evidence="3" id="KW-1185">Reference proteome</keyword>
<dbReference type="STRING" id="1164594.SAMN05216204_11979"/>